<accession>A0A1S1MW08</accession>
<evidence type="ECO:0000313" key="1">
    <source>
        <dbReference type="EMBL" id="OHU91287.1"/>
    </source>
</evidence>
<dbReference type="RefSeq" id="WP_070985077.1">
    <property type="nucleotide sequence ID" value="NZ_MKJU01000025.1"/>
</dbReference>
<dbReference type="EMBL" id="MKJU01000025">
    <property type="protein sequence ID" value="OHU91287.1"/>
    <property type="molecule type" value="Genomic_DNA"/>
</dbReference>
<dbReference type="AlphaFoldDB" id="A0A1S1MW08"/>
<dbReference type="Proteomes" id="UP000179786">
    <property type="component" value="Unassembled WGS sequence"/>
</dbReference>
<proteinExistence type="predicted"/>
<evidence type="ECO:0000313" key="2">
    <source>
        <dbReference type="Proteomes" id="UP000179786"/>
    </source>
</evidence>
<organism evidence="1 2">
    <name type="scientific">Pseudoalteromonas amylolytica</name>
    <dbReference type="NCBI Taxonomy" id="1859457"/>
    <lineage>
        <taxon>Bacteria</taxon>
        <taxon>Pseudomonadati</taxon>
        <taxon>Pseudomonadota</taxon>
        <taxon>Gammaproteobacteria</taxon>
        <taxon>Alteromonadales</taxon>
        <taxon>Pseudoalteromonadaceae</taxon>
        <taxon>Pseudoalteromonas</taxon>
    </lineage>
</organism>
<dbReference type="Pfam" id="PF06995">
    <property type="entry name" value="Phage_P2_GpU"/>
    <property type="match status" value="1"/>
</dbReference>
<reference evidence="1 2" key="1">
    <citation type="submission" date="2016-09" db="EMBL/GenBank/DDBJ databases">
        <title>Pseudoalteromonas amylolytica sp. nov., isolated from the surface seawater.</title>
        <authorList>
            <person name="Wu Y.-H."/>
            <person name="Cheng H."/>
            <person name="Jin X.-B."/>
            <person name="Wang C.-S."/>
            <person name="Xu X.-W."/>
        </authorList>
    </citation>
    <scope>NUCLEOTIDE SEQUENCE [LARGE SCALE GENOMIC DNA]</scope>
    <source>
        <strain evidence="1 2">JW1</strain>
    </source>
</reference>
<keyword evidence="2" id="KW-1185">Reference proteome</keyword>
<dbReference type="STRING" id="1859457.BET10_10690"/>
<gene>
    <name evidence="1" type="ORF">BET10_10690</name>
</gene>
<dbReference type="OrthoDB" id="1550902at2"/>
<sequence length="148" mass="16426">MAKVSHASHMMQLGDYKFSVSSAAFSKLSYATEYRWKNQDSQTEGNSPVQQFVGVGAQTITLDGTIYPQLVKDGLSQVDNMRAEAAKGKPLTLGYVKVNGKSDASVGRILGKWIIKSINEERSLFLNDGIPREIQFQMTLERYDGNTK</sequence>
<evidence type="ECO:0008006" key="3">
    <source>
        <dbReference type="Google" id="ProtNLM"/>
    </source>
</evidence>
<comment type="caution">
    <text evidence="1">The sequence shown here is derived from an EMBL/GenBank/DDBJ whole genome shotgun (WGS) entry which is preliminary data.</text>
</comment>
<name>A0A1S1MW08_9GAMM</name>
<dbReference type="InterPro" id="IPR009734">
    <property type="entry name" value="Myoviridae_GpU"/>
</dbReference>
<protein>
    <recommendedName>
        <fullName evidence="3">Phage tail protein</fullName>
    </recommendedName>
</protein>